<evidence type="ECO:0000256" key="1">
    <source>
        <dbReference type="SAM" id="MobiDB-lite"/>
    </source>
</evidence>
<comment type="caution">
    <text evidence="2">The sequence shown here is derived from an EMBL/GenBank/DDBJ whole genome shotgun (WGS) entry which is preliminary data.</text>
</comment>
<dbReference type="Proteomes" id="UP001446871">
    <property type="component" value="Unassembled WGS sequence"/>
</dbReference>
<sequence>MEGWFLKSCRLRRRHAAGVEPHLGLDPGDVGKRGRIVVAECVVDAAAAGDDDDRRTSRIAVASVQAEADNEAVGETVQHGAARLLPVQEPTARVHDAWGANGGVAGGHGGRLNRDRIG</sequence>
<accession>A0ABR1VL27</accession>
<name>A0ABR1VL27_9PEZI</name>
<feature type="compositionally biased region" description="Gly residues" evidence="1">
    <location>
        <begin position="100"/>
        <end position="110"/>
    </location>
</feature>
<proteinExistence type="predicted"/>
<feature type="region of interest" description="Disordered" evidence="1">
    <location>
        <begin position="97"/>
        <end position="118"/>
    </location>
</feature>
<reference evidence="2 3" key="1">
    <citation type="submission" date="2023-01" db="EMBL/GenBank/DDBJ databases">
        <title>Analysis of 21 Apiospora genomes using comparative genomics revels a genus with tremendous synthesis potential of carbohydrate active enzymes and secondary metabolites.</title>
        <authorList>
            <person name="Sorensen T."/>
        </authorList>
    </citation>
    <scope>NUCLEOTIDE SEQUENCE [LARGE SCALE GENOMIC DNA]</scope>
    <source>
        <strain evidence="2 3">CBS 83171</strain>
    </source>
</reference>
<evidence type="ECO:0000313" key="2">
    <source>
        <dbReference type="EMBL" id="KAK8071847.1"/>
    </source>
</evidence>
<evidence type="ECO:0000313" key="3">
    <source>
        <dbReference type="Proteomes" id="UP001446871"/>
    </source>
</evidence>
<keyword evidence="3" id="KW-1185">Reference proteome</keyword>
<dbReference type="EMBL" id="JAQQWM010000003">
    <property type="protein sequence ID" value="KAK8071847.1"/>
    <property type="molecule type" value="Genomic_DNA"/>
</dbReference>
<gene>
    <name evidence="2" type="ORF">PG996_005195</name>
</gene>
<organism evidence="2 3">
    <name type="scientific">Apiospora saccharicola</name>
    <dbReference type="NCBI Taxonomy" id="335842"/>
    <lineage>
        <taxon>Eukaryota</taxon>
        <taxon>Fungi</taxon>
        <taxon>Dikarya</taxon>
        <taxon>Ascomycota</taxon>
        <taxon>Pezizomycotina</taxon>
        <taxon>Sordariomycetes</taxon>
        <taxon>Xylariomycetidae</taxon>
        <taxon>Amphisphaeriales</taxon>
        <taxon>Apiosporaceae</taxon>
        <taxon>Apiospora</taxon>
    </lineage>
</organism>
<protein>
    <submittedName>
        <fullName evidence="2">Uncharacterized protein</fullName>
    </submittedName>
</protein>